<keyword evidence="1" id="KW-0028">Amino-acid biosynthesis</keyword>
<dbReference type="InterPro" id="IPR008220">
    <property type="entry name" value="HAT_MetX-like"/>
</dbReference>
<reference evidence="5 6" key="1">
    <citation type="submission" date="2020-01" db="EMBL/GenBank/DDBJ databases">
        <title>Genome sequencing of strain KACC 21265.</title>
        <authorList>
            <person name="Heo J."/>
            <person name="Kim S.-J."/>
            <person name="Kim J.-S."/>
            <person name="Hong S.-B."/>
            <person name="Kwon S.-W."/>
        </authorList>
    </citation>
    <scope>NUCLEOTIDE SEQUENCE [LARGE SCALE GENOMIC DNA]</scope>
    <source>
        <strain evidence="5 6">KACC 21265</strain>
    </source>
</reference>
<keyword evidence="1" id="KW-0486">Methionine biosynthesis</keyword>
<dbReference type="Pfam" id="PF00561">
    <property type="entry name" value="Abhydrolase_1"/>
    <property type="match status" value="1"/>
</dbReference>
<dbReference type="PIRSF" id="PIRSF000443">
    <property type="entry name" value="Homoser_Ac_trans"/>
    <property type="match status" value="1"/>
</dbReference>
<keyword evidence="5" id="KW-0378">Hydrolase</keyword>
<dbReference type="InterPro" id="IPR029058">
    <property type="entry name" value="AB_hydrolase_fold"/>
</dbReference>
<proteinExistence type="predicted"/>
<keyword evidence="6" id="KW-1185">Reference proteome</keyword>
<dbReference type="InterPro" id="IPR000073">
    <property type="entry name" value="AB_hydrolase_1"/>
</dbReference>
<dbReference type="KEGG" id="xyk:GT347_13725"/>
<evidence type="ECO:0000256" key="1">
    <source>
        <dbReference type="ARBA" id="ARBA00023167"/>
    </source>
</evidence>
<organism evidence="5 6">
    <name type="scientific">Xylophilus rhododendri</name>
    <dbReference type="NCBI Taxonomy" id="2697032"/>
    <lineage>
        <taxon>Bacteria</taxon>
        <taxon>Pseudomonadati</taxon>
        <taxon>Pseudomonadota</taxon>
        <taxon>Betaproteobacteria</taxon>
        <taxon>Burkholderiales</taxon>
        <taxon>Xylophilus</taxon>
    </lineage>
</organism>
<sequence>MSTPPTERDYAIFQAGNVVLQSGRTFRNMALAYKTFGTLNAEKSNVIVYPTSYAAQHYDTQFMVREGGALDPSKYFIVICNLFGNGLSSSPSNTPWPDVGTRYPDVSYFDAVQVQKRMLSELWGIERVALVYGWSMGGMQAYHWGAMYPDAVERIAVVCGSARCAPHNHVFIEGARHALMADAAYQDGVFTQRPVRGLRAMGRVYAGWALSQTFYRQELWRQLGASSLEDYLVSAWEVSFARRDPADLLAQFWTWQHGDISANPLYGGDLPKALASIRARTLLMPGDHDLYFQVDDHAFEMQHLRNAVLRPIPSIWGHRAGNPANQPEDRAFIEQQVNELLAWKNPSPSA</sequence>
<protein>
    <submittedName>
        <fullName evidence="5">Alpha/beta fold hydrolase</fullName>
    </submittedName>
</protein>
<dbReference type="Proteomes" id="UP000464787">
    <property type="component" value="Chromosome"/>
</dbReference>
<keyword evidence="2" id="KW-0012">Acyltransferase</keyword>
<name>A0A857J7C2_9BURK</name>
<dbReference type="NCBIfam" id="NF005757">
    <property type="entry name" value="PRK07581.1"/>
    <property type="match status" value="1"/>
</dbReference>
<feature type="active site" description="Nucleophile" evidence="3">
    <location>
        <position position="135"/>
    </location>
</feature>
<gene>
    <name evidence="5" type="ORF">GT347_13725</name>
</gene>
<keyword evidence="2" id="KW-0808">Transferase</keyword>
<dbReference type="EMBL" id="CP047650">
    <property type="protein sequence ID" value="QHI98951.1"/>
    <property type="molecule type" value="Genomic_DNA"/>
</dbReference>
<evidence type="ECO:0000256" key="2">
    <source>
        <dbReference type="ARBA" id="ARBA00023315"/>
    </source>
</evidence>
<dbReference type="GO" id="GO:0016747">
    <property type="term" value="F:acyltransferase activity, transferring groups other than amino-acyl groups"/>
    <property type="evidence" value="ECO:0007669"/>
    <property type="project" value="InterPro"/>
</dbReference>
<evidence type="ECO:0000256" key="3">
    <source>
        <dbReference type="PIRSR" id="PIRSR000443-1"/>
    </source>
</evidence>
<evidence type="ECO:0000313" key="5">
    <source>
        <dbReference type="EMBL" id="QHI98951.1"/>
    </source>
</evidence>
<dbReference type="GO" id="GO:0009086">
    <property type="term" value="P:methionine biosynthetic process"/>
    <property type="evidence" value="ECO:0007669"/>
    <property type="project" value="UniProtKB-KW"/>
</dbReference>
<dbReference type="SUPFAM" id="SSF53474">
    <property type="entry name" value="alpha/beta-Hydrolases"/>
    <property type="match status" value="1"/>
</dbReference>
<dbReference type="PANTHER" id="PTHR32268:SF15">
    <property type="entry name" value="HOMOSERINE ACETYLTRANSFERASE FAMILY PROTEIN (AFU_ORTHOLOGUE AFUA_1G15350)"/>
    <property type="match status" value="1"/>
</dbReference>
<dbReference type="PANTHER" id="PTHR32268">
    <property type="entry name" value="HOMOSERINE O-ACETYLTRANSFERASE"/>
    <property type="match status" value="1"/>
</dbReference>
<dbReference type="Gene3D" id="3.40.50.1820">
    <property type="entry name" value="alpha/beta hydrolase"/>
    <property type="match status" value="1"/>
</dbReference>
<feature type="active site" evidence="3">
    <location>
        <position position="289"/>
    </location>
</feature>
<dbReference type="RefSeq" id="WP_160552614.1">
    <property type="nucleotide sequence ID" value="NZ_CP047650.1"/>
</dbReference>
<accession>A0A857J7C2</accession>
<evidence type="ECO:0000259" key="4">
    <source>
        <dbReference type="Pfam" id="PF00561"/>
    </source>
</evidence>
<dbReference type="AlphaFoldDB" id="A0A857J7C2"/>
<feature type="domain" description="AB hydrolase-1" evidence="4">
    <location>
        <begin position="69"/>
        <end position="302"/>
    </location>
</feature>
<evidence type="ECO:0000313" key="6">
    <source>
        <dbReference type="Proteomes" id="UP000464787"/>
    </source>
</evidence>
<feature type="active site" evidence="3">
    <location>
        <position position="318"/>
    </location>
</feature>
<dbReference type="GO" id="GO:0016787">
    <property type="term" value="F:hydrolase activity"/>
    <property type="evidence" value="ECO:0007669"/>
    <property type="project" value="UniProtKB-KW"/>
</dbReference>